<evidence type="ECO:0000256" key="1">
    <source>
        <dbReference type="ARBA" id="ARBA00004273"/>
    </source>
</evidence>
<evidence type="ECO:0000256" key="3">
    <source>
        <dbReference type="ARBA" id="ARBA00004496"/>
    </source>
</evidence>
<dbReference type="Proteomes" id="UP000224634">
    <property type="component" value="Unassembled WGS sequence"/>
</dbReference>
<keyword evidence="15" id="KW-0472">Membrane</keyword>
<keyword evidence="9 19" id="KW-0479">Metal-binding</keyword>
<evidence type="ECO:0000313" key="20">
    <source>
        <dbReference type="EMBL" id="PGH14055.1"/>
    </source>
</evidence>
<evidence type="ECO:0000256" key="4">
    <source>
        <dbReference type="ARBA" id="ARBA00005150"/>
    </source>
</evidence>
<evidence type="ECO:0000256" key="17">
    <source>
        <dbReference type="PIRNR" id="PIRNR038895"/>
    </source>
</evidence>
<sequence>MPLCARWRPGLRRIYSSVQFFSTSSVHSMARTYEDAIAALNSLQSNFAIVDAIRKSGRGMNKDAIPEMIDWCKKIGYQPADLNCLNPIHIAGTKGKGSTCAFISSILSQYLPTATEPHPKFSKIGLYTSPHLRFVRERIQINSAPLSEADFAKYFFETWDRLEASAKAVGMAPDDPASKPVYFRFLTLMAFHAYISEGVDAAIIECGIGGEYDSTNILVQPVVTGITSLGIDHVAVLGNTIEEIAWHKGGIMKPGARAYAAPQPDAALNVLSERAKEIGVELEVTEGNPGLDPTNPTVQLGLSGEFQYKNAELAVGVAGAFLRARGVEDIPTNLNTAPLPSKFRAGLETARLGGRCDKRREKNVAWHIDGGHTLDSIEATGKWFASQPYAQGPSTPDQGSEKPRVLIFNQQTRDSVELARALNETFVSSGTKPFTHAIFCTNVTFKEAGYRPDLVSVNTNSSDVEKLSVQKALAETWKQLSPSTDVQVKCTIEEAVDFVRDLAASEAKKLGEDKDGVAVSVLVTGSLHLVGGLLEVLETTQT</sequence>
<evidence type="ECO:0000256" key="12">
    <source>
        <dbReference type="ARBA" id="ARBA00022840"/>
    </source>
</evidence>
<feature type="binding site" evidence="18">
    <location>
        <position position="369"/>
    </location>
    <ligand>
        <name>ATP</name>
        <dbReference type="ChEBI" id="CHEBI:30616"/>
    </ligand>
</feature>
<feature type="binding site" evidence="19">
    <location>
        <position position="205"/>
    </location>
    <ligand>
        <name>Mg(2+)</name>
        <dbReference type="ChEBI" id="CHEBI:18420"/>
        <label>1</label>
    </ligand>
</feature>
<name>A0A2B7XYN4_POLH7</name>
<keyword evidence="12 18" id="KW-0067">ATP-binding</keyword>
<dbReference type="GO" id="GO:0005524">
    <property type="term" value="F:ATP binding"/>
    <property type="evidence" value="ECO:0007669"/>
    <property type="project" value="UniProtKB-KW"/>
</dbReference>
<accession>A0A2B7XYN4</accession>
<keyword evidence="8 17" id="KW-0436">Ligase</keyword>
<dbReference type="AlphaFoldDB" id="A0A2B7XYN4"/>
<dbReference type="UniPathway" id="UPA00850"/>
<dbReference type="InterPro" id="IPR001645">
    <property type="entry name" value="Folylpolyglutamate_synth"/>
</dbReference>
<evidence type="ECO:0000313" key="21">
    <source>
        <dbReference type="Proteomes" id="UP000224634"/>
    </source>
</evidence>
<comment type="similarity">
    <text evidence="5 17">Belongs to the folylpolyglutamate synthase family.</text>
</comment>
<dbReference type="GO" id="GO:0005829">
    <property type="term" value="C:cytosol"/>
    <property type="evidence" value="ECO:0007669"/>
    <property type="project" value="TreeGrafter"/>
</dbReference>
<evidence type="ECO:0000256" key="18">
    <source>
        <dbReference type="PIRSR" id="PIRSR038895-1"/>
    </source>
</evidence>
<keyword evidence="14" id="KW-0496">Mitochondrion</keyword>
<comment type="pathway">
    <text evidence="4 17">Cofactor biosynthesis; tetrahydrofolylpolyglutamate biosynthesis.</text>
</comment>
<feature type="binding site" evidence="18">
    <location>
        <position position="355"/>
    </location>
    <ligand>
        <name>ATP</name>
        <dbReference type="ChEBI" id="CHEBI:30616"/>
    </ligand>
</feature>
<evidence type="ECO:0000256" key="15">
    <source>
        <dbReference type="ARBA" id="ARBA00023136"/>
    </source>
</evidence>
<comment type="cofactor">
    <cofactor evidence="17">
        <name>a monovalent cation</name>
        <dbReference type="ChEBI" id="CHEBI:60242"/>
    </cofactor>
    <text evidence="17">A monovalent cation.</text>
</comment>
<dbReference type="InterPro" id="IPR036565">
    <property type="entry name" value="Mur-like_cat_sf"/>
</dbReference>
<dbReference type="GO" id="GO:0046872">
    <property type="term" value="F:metal ion binding"/>
    <property type="evidence" value="ECO:0007669"/>
    <property type="project" value="UniProtKB-KW"/>
</dbReference>
<keyword evidence="7 17" id="KW-0554">One-carbon metabolism</keyword>
<dbReference type="OrthoDB" id="5212574at2759"/>
<dbReference type="SUPFAM" id="SSF53244">
    <property type="entry name" value="MurD-like peptide ligases, peptide-binding domain"/>
    <property type="match status" value="1"/>
</dbReference>
<dbReference type="GO" id="GO:0005759">
    <property type="term" value="C:mitochondrial matrix"/>
    <property type="evidence" value="ECO:0007669"/>
    <property type="project" value="UniProtKB-SubCell"/>
</dbReference>
<reference evidence="20 21" key="1">
    <citation type="submission" date="2017-10" db="EMBL/GenBank/DDBJ databases">
        <title>Comparative genomics in systemic dimorphic fungi from Ajellomycetaceae.</title>
        <authorList>
            <person name="Munoz J.F."/>
            <person name="Mcewen J.G."/>
            <person name="Clay O.K."/>
            <person name="Cuomo C.A."/>
        </authorList>
    </citation>
    <scope>NUCLEOTIDE SEQUENCE [LARGE SCALE GENOMIC DNA]</scope>
    <source>
        <strain evidence="20 21">UAMH7299</strain>
    </source>
</reference>
<dbReference type="PANTHER" id="PTHR11136">
    <property type="entry name" value="FOLYLPOLYGLUTAMATE SYNTHASE-RELATED"/>
    <property type="match status" value="1"/>
</dbReference>
<comment type="subcellular location">
    <subcellularLocation>
        <location evidence="3">Cytoplasm</location>
    </subcellularLocation>
    <subcellularLocation>
        <location evidence="1">Mitochondrion inner membrane</location>
    </subcellularLocation>
    <subcellularLocation>
        <location evidence="2">Mitochondrion matrix</location>
    </subcellularLocation>
</comment>
<organism evidence="20 21">
    <name type="scientific">Polytolypa hystricis (strain UAMH7299)</name>
    <dbReference type="NCBI Taxonomy" id="1447883"/>
    <lineage>
        <taxon>Eukaryota</taxon>
        <taxon>Fungi</taxon>
        <taxon>Dikarya</taxon>
        <taxon>Ascomycota</taxon>
        <taxon>Pezizomycotina</taxon>
        <taxon>Eurotiomycetes</taxon>
        <taxon>Eurotiomycetidae</taxon>
        <taxon>Onygenales</taxon>
        <taxon>Onygenales incertae sedis</taxon>
        <taxon>Polytolypa</taxon>
    </lineage>
</organism>
<feature type="binding site" evidence="19">
    <location>
        <position position="233"/>
    </location>
    <ligand>
        <name>Mg(2+)</name>
        <dbReference type="ChEBI" id="CHEBI:18420"/>
        <label>1</label>
    </ligand>
</feature>
<evidence type="ECO:0000256" key="9">
    <source>
        <dbReference type="ARBA" id="ARBA00022723"/>
    </source>
</evidence>
<dbReference type="SUPFAM" id="SSF53623">
    <property type="entry name" value="MurD-like peptide ligases, catalytic domain"/>
    <property type="match status" value="1"/>
</dbReference>
<evidence type="ECO:0000256" key="6">
    <source>
        <dbReference type="ARBA" id="ARBA00022490"/>
    </source>
</evidence>
<comment type="function">
    <text evidence="17">Catalyzes conversion of folates to polyglutamate derivatives allowing concentration of folate compounds in the cell and the intracellular retention of these cofactors, which are important substrates for most of the folate-dependent enzymes that are involved in one-carbon transfer reactions involved in purine, pyrimidine and amino acid synthesis.</text>
</comment>
<dbReference type="Gene3D" id="3.90.190.20">
    <property type="entry name" value="Mur ligase, C-terminal domain"/>
    <property type="match status" value="1"/>
</dbReference>
<evidence type="ECO:0000256" key="14">
    <source>
        <dbReference type="ARBA" id="ARBA00023128"/>
    </source>
</evidence>
<dbReference type="Gene3D" id="3.40.1190.10">
    <property type="entry name" value="Mur-like, catalytic domain"/>
    <property type="match status" value="1"/>
</dbReference>
<dbReference type="InterPro" id="IPR023600">
    <property type="entry name" value="Folylpolyglutamate_synth_euk"/>
</dbReference>
<evidence type="ECO:0000256" key="2">
    <source>
        <dbReference type="ARBA" id="ARBA00004305"/>
    </source>
</evidence>
<evidence type="ECO:0000256" key="13">
    <source>
        <dbReference type="ARBA" id="ARBA00022842"/>
    </source>
</evidence>
<protein>
    <recommendedName>
        <fullName evidence="17">Folylpolyglutamate synthase</fullName>
        <ecNumber evidence="17">6.3.2.17</ecNumber>
    </recommendedName>
    <alternativeName>
        <fullName evidence="17">Folylpoly-gamma-glutamate synthetase</fullName>
    </alternativeName>
    <alternativeName>
        <fullName evidence="17">Tetrahydrofolylpolyglutamate synthase</fullName>
    </alternativeName>
</protein>
<evidence type="ECO:0000256" key="10">
    <source>
        <dbReference type="ARBA" id="ARBA00022741"/>
    </source>
</evidence>
<dbReference type="GO" id="GO:0006730">
    <property type="term" value="P:one-carbon metabolic process"/>
    <property type="evidence" value="ECO:0007669"/>
    <property type="project" value="UniProtKB-KW"/>
</dbReference>
<keyword evidence="21" id="KW-1185">Reference proteome</keyword>
<keyword evidence="13 19" id="KW-0460">Magnesium</keyword>
<comment type="catalytic activity">
    <reaction evidence="16 17">
        <text>(6S)-5,6,7,8-tetrahydrofolyl-(gamma-L-Glu)(n) + L-glutamate + ATP = (6S)-5,6,7,8-tetrahydrofolyl-(gamma-L-Glu)(n+1) + ADP + phosphate + H(+)</text>
        <dbReference type="Rhea" id="RHEA:10580"/>
        <dbReference type="Rhea" id="RHEA-COMP:14738"/>
        <dbReference type="Rhea" id="RHEA-COMP:14740"/>
        <dbReference type="ChEBI" id="CHEBI:15378"/>
        <dbReference type="ChEBI" id="CHEBI:29985"/>
        <dbReference type="ChEBI" id="CHEBI:30616"/>
        <dbReference type="ChEBI" id="CHEBI:43474"/>
        <dbReference type="ChEBI" id="CHEBI:141005"/>
        <dbReference type="ChEBI" id="CHEBI:456216"/>
        <dbReference type="EC" id="6.3.2.17"/>
    </reaction>
</comment>
<evidence type="ECO:0000256" key="7">
    <source>
        <dbReference type="ARBA" id="ARBA00022563"/>
    </source>
</evidence>
<dbReference type="EC" id="6.3.2.17" evidence="17"/>
<evidence type="ECO:0000256" key="11">
    <source>
        <dbReference type="ARBA" id="ARBA00022792"/>
    </source>
</evidence>
<keyword evidence="6" id="KW-0963">Cytoplasm</keyword>
<dbReference type="FunFam" id="3.40.1190.10:FF:000009">
    <property type="entry name" value="Folylpolyglutamate synthase"/>
    <property type="match status" value="1"/>
</dbReference>
<dbReference type="EMBL" id="PDNA01000097">
    <property type="protein sequence ID" value="PGH14055.1"/>
    <property type="molecule type" value="Genomic_DNA"/>
</dbReference>
<dbReference type="PROSITE" id="PS01012">
    <property type="entry name" value="FOLYLPOLYGLU_SYNT_2"/>
    <property type="match status" value="1"/>
</dbReference>
<keyword evidence="11" id="KW-0999">Mitochondrion inner membrane</keyword>
<comment type="caution">
    <text evidence="20">The sequence shown here is derived from an EMBL/GenBank/DDBJ whole genome shotgun (WGS) entry which is preliminary data.</text>
</comment>
<dbReference type="PANTHER" id="PTHR11136:SF5">
    <property type="entry name" value="FOLYLPOLYGLUTAMATE SYNTHASE, MITOCHONDRIAL"/>
    <property type="match status" value="1"/>
</dbReference>
<dbReference type="InterPro" id="IPR036615">
    <property type="entry name" value="Mur_ligase_C_dom_sf"/>
</dbReference>
<feature type="binding site" evidence="19">
    <location>
        <position position="129"/>
    </location>
    <ligand>
        <name>Mg(2+)</name>
        <dbReference type="ChEBI" id="CHEBI:18420"/>
        <label>1</label>
    </ligand>
</feature>
<dbReference type="GO" id="GO:0004326">
    <property type="term" value="F:tetrahydrofolylpolyglutamate synthase activity"/>
    <property type="evidence" value="ECO:0007669"/>
    <property type="project" value="UniProtKB-EC"/>
</dbReference>
<dbReference type="PIRSF" id="PIRSF038895">
    <property type="entry name" value="FPGS"/>
    <property type="match status" value="1"/>
</dbReference>
<evidence type="ECO:0000256" key="5">
    <source>
        <dbReference type="ARBA" id="ARBA00008276"/>
    </source>
</evidence>
<evidence type="ECO:0000256" key="19">
    <source>
        <dbReference type="PIRSR" id="PIRSR038895-2"/>
    </source>
</evidence>
<evidence type="ECO:0000256" key="16">
    <source>
        <dbReference type="ARBA" id="ARBA00047493"/>
    </source>
</evidence>
<dbReference type="InterPro" id="IPR018109">
    <property type="entry name" value="Folylpolyglutamate_synth_CS"/>
</dbReference>
<proteinExistence type="inferred from homology"/>
<keyword evidence="10 18" id="KW-0547">Nucleotide-binding</keyword>
<dbReference type="STRING" id="1447883.A0A2B7XYN4"/>
<gene>
    <name evidence="20" type="ORF">AJ80_06059</name>
</gene>
<dbReference type="GO" id="GO:0005743">
    <property type="term" value="C:mitochondrial inner membrane"/>
    <property type="evidence" value="ECO:0007669"/>
    <property type="project" value="UniProtKB-SubCell"/>
</dbReference>
<evidence type="ECO:0000256" key="8">
    <source>
        <dbReference type="ARBA" id="ARBA00022598"/>
    </source>
</evidence>
<dbReference type="NCBIfam" id="TIGR01499">
    <property type="entry name" value="folC"/>
    <property type="match status" value="1"/>
</dbReference>